<evidence type="ECO:0000256" key="1">
    <source>
        <dbReference type="SAM" id="MobiDB-lite"/>
    </source>
</evidence>
<gene>
    <name evidence="2" type="ORF">TWF481_005659</name>
</gene>
<dbReference type="EMBL" id="JAVHJL010000003">
    <property type="protein sequence ID" value="KAK6507209.1"/>
    <property type="molecule type" value="Genomic_DNA"/>
</dbReference>
<protein>
    <submittedName>
        <fullName evidence="2">Uncharacterized protein</fullName>
    </submittedName>
</protein>
<evidence type="ECO:0000313" key="3">
    <source>
        <dbReference type="Proteomes" id="UP001370758"/>
    </source>
</evidence>
<dbReference type="Proteomes" id="UP001370758">
    <property type="component" value="Unassembled WGS sequence"/>
</dbReference>
<sequence length="145" mass="16328">MAQTPRRSVHGWELWMRRWVHPETLPETPSAIQTYGGDDIDASNRLRPGPPGEDGMPVDKPKPSNLIRCAWLEPDNPNVLQDYGPRHLKRFSELYNAPNLRPVAFDTLDQSVHIATDGGAYYIVFLDVESAVVSVGESWESALKF</sequence>
<proteinExistence type="predicted"/>
<accession>A0AAV9WFU0</accession>
<dbReference type="AlphaFoldDB" id="A0AAV9WFU0"/>
<reference evidence="2 3" key="1">
    <citation type="submission" date="2023-08" db="EMBL/GenBank/DDBJ databases">
        <authorList>
            <person name="Palmer J.M."/>
        </authorList>
    </citation>
    <scope>NUCLEOTIDE SEQUENCE [LARGE SCALE GENOMIC DNA]</scope>
    <source>
        <strain evidence="2 3">TWF481</strain>
    </source>
</reference>
<keyword evidence="3" id="KW-1185">Reference proteome</keyword>
<comment type="caution">
    <text evidence="2">The sequence shown here is derived from an EMBL/GenBank/DDBJ whole genome shotgun (WGS) entry which is preliminary data.</text>
</comment>
<name>A0AAV9WFU0_9PEZI</name>
<evidence type="ECO:0000313" key="2">
    <source>
        <dbReference type="EMBL" id="KAK6507209.1"/>
    </source>
</evidence>
<feature type="region of interest" description="Disordered" evidence="1">
    <location>
        <begin position="28"/>
        <end position="60"/>
    </location>
</feature>
<organism evidence="2 3">
    <name type="scientific">Arthrobotrys musiformis</name>
    <dbReference type="NCBI Taxonomy" id="47236"/>
    <lineage>
        <taxon>Eukaryota</taxon>
        <taxon>Fungi</taxon>
        <taxon>Dikarya</taxon>
        <taxon>Ascomycota</taxon>
        <taxon>Pezizomycotina</taxon>
        <taxon>Orbiliomycetes</taxon>
        <taxon>Orbiliales</taxon>
        <taxon>Orbiliaceae</taxon>
        <taxon>Arthrobotrys</taxon>
    </lineage>
</organism>